<gene>
    <name evidence="2" type="ORF">H8B22_13900</name>
</gene>
<feature type="compositionally biased region" description="Basic and acidic residues" evidence="1">
    <location>
        <begin position="19"/>
        <end position="40"/>
    </location>
</feature>
<keyword evidence="3" id="KW-1185">Reference proteome</keyword>
<dbReference type="AlphaFoldDB" id="A0A7H0FWX3"/>
<dbReference type="Proteomes" id="UP000516018">
    <property type="component" value="Chromosome"/>
</dbReference>
<evidence type="ECO:0000256" key="1">
    <source>
        <dbReference type="SAM" id="MobiDB-lite"/>
    </source>
</evidence>
<accession>A0A7H0FWX3</accession>
<protein>
    <submittedName>
        <fullName evidence="2">Uncharacterized protein</fullName>
    </submittedName>
</protein>
<reference evidence="2 3" key="1">
    <citation type="submission" date="2020-08" db="EMBL/GenBank/DDBJ databases">
        <title>Lysobacter sp. II4 sp. nov., isolated from soil.</title>
        <authorList>
            <person name="Woo C.Y."/>
            <person name="Kim J."/>
        </authorList>
    </citation>
    <scope>NUCLEOTIDE SEQUENCE [LARGE SCALE GENOMIC DNA]</scope>
    <source>
        <strain evidence="2 3">II4</strain>
    </source>
</reference>
<evidence type="ECO:0000313" key="3">
    <source>
        <dbReference type="Proteomes" id="UP000516018"/>
    </source>
</evidence>
<proteinExistence type="predicted"/>
<dbReference type="EMBL" id="CP060820">
    <property type="protein sequence ID" value="QNP40539.1"/>
    <property type="molecule type" value="Genomic_DNA"/>
</dbReference>
<dbReference type="RefSeq" id="WP_187711980.1">
    <property type="nucleotide sequence ID" value="NZ_CP060820.1"/>
</dbReference>
<sequence length="156" mass="17713">MGRSKEPLYRRTNTRTHGVHREGGEYRHDRGRRDPRGEDVTRAPMHALRHGRDYTPLYRFLRSRVGRPWNEVHSEAIARLDTPEPIFTAVALPADDAHAMVRVGESTYVSGLRVDDAGLLQLVDPTLDARELVPYCRCCTHTFNGERFGGVFEGDA</sequence>
<feature type="region of interest" description="Disordered" evidence="1">
    <location>
        <begin position="1"/>
        <end position="40"/>
    </location>
</feature>
<evidence type="ECO:0000313" key="2">
    <source>
        <dbReference type="EMBL" id="QNP40539.1"/>
    </source>
</evidence>
<dbReference type="KEGG" id="lsx:H8B22_13900"/>
<name>A0A7H0FWX3_9GAMM</name>
<organism evidence="2 3">
    <name type="scientific">Agrilutibacter terrestris</name>
    <dbReference type="NCBI Taxonomy" id="2865112"/>
    <lineage>
        <taxon>Bacteria</taxon>
        <taxon>Pseudomonadati</taxon>
        <taxon>Pseudomonadota</taxon>
        <taxon>Gammaproteobacteria</taxon>
        <taxon>Lysobacterales</taxon>
        <taxon>Lysobacteraceae</taxon>
        <taxon>Agrilutibacter</taxon>
    </lineage>
</organism>